<evidence type="ECO:0000313" key="3">
    <source>
        <dbReference type="Proteomes" id="UP000256964"/>
    </source>
</evidence>
<organism evidence="2 3">
    <name type="scientific">Lentinus brumalis</name>
    <dbReference type="NCBI Taxonomy" id="2498619"/>
    <lineage>
        <taxon>Eukaryota</taxon>
        <taxon>Fungi</taxon>
        <taxon>Dikarya</taxon>
        <taxon>Basidiomycota</taxon>
        <taxon>Agaricomycotina</taxon>
        <taxon>Agaricomycetes</taxon>
        <taxon>Polyporales</taxon>
        <taxon>Polyporaceae</taxon>
        <taxon>Lentinus</taxon>
    </lineage>
</organism>
<dbReference type="PROSITE" id="PS00109">
    <property type="entry name" value="PROTEIN_KINASE_TYR"/>
    <property type="match status" value="1"/>
</dbReference>
<proteinExistence type="predicted"/>
<sequence>MVAEVRSDDFVAGIATALSRMFEPWFIPPDISLWKPHESIPKSGGYQHLLSLCKKHGGDLNGFCANLAEQRGDRISEVFSFDRHSRTARGPTLVASITEPVRLGKAHGATGDEDECQEAQDSVGGLTKEFRKFQLTGPSGSPSQNCKPHNYLKYQRGPIPILDGRYAADTPTTIAHPVEDFHYAFASFVAEYRDENTQLPEEFVRKVGALMDAVSVIDTDGSHRESDTRDLLSNLLAVAFGRPVNSTRMWFSADHLLNYRRESSPLGVAALAIIEENIELGVSGDGSVQGSFSYAQHWAHPSQKALSKACFCPSFVISIAGPYIVICGAIVLGRPVVQRLTDYIWLANSRTNDDTNALRIARVFFALGNALTRLRSFYVNDVKPAKPLAEARYFPLANRAKIGERVVEFKYLRHLKDGAQEACVTFLAEECEGEKRKLVVKFVERYGVAAHELLAKHGLAPRLLSYGDIWLSGPEQRGCGSRKMVVMEYVEGCTAYAALCASDEGDAGALPEGVHGVVERAVKLLHDADMVHGDIRLGNILIAAGDGDVGARVKIVDFDWAGEAGVVRYPLHLSRGIYWPKGAVDYALITKAHDDDMVRRVATSLAV</sequence>
<evidence type="ECO:0000259" key="1">
    <source>
        <dbReference type="PROSITE" id="PS50011"/>
    </source>
</evidence>
<gene>
    <name evidence="2" type="ORF">OH76DRAFT_1490020</name>
</gene>
<protein>
    <recommendedName>
        <fullName evidence="1">Protein kinase domain-containing protein</fullName>
    </recommendedName>
</protein>
<dbReference type="AlphaFoldDB" id="A0A371CKH5"/>
<name>A0A371CKH5_9APHY</name>
<dbReference type="PROSITE" id="PS50011">
    <property type="entry name" value="PROTEIN_KINASE_DOM"/>
    <property type="match status" value="1"/>
</dbReference>
<dbReference type="Proteomes" id="UP000256964">
    <property type="component" value="Unassembled WGS sequence"/>
</dbReference>
<dbReference type="Pfam" id="PF06293">
    <property type="entry name" value="Kdo"/>
    <property type="match status" value="1"/>
</dbReference>
<evidence type="ECO:0000313" key="2">
    <source>
        <dbReference type="EMBL" id="RDX40770.1"/>
    </source>
</evidence>
<reference evidence="2 3" key="1">
    <citation type="journal article" date="2018" name="Biotechnol. Biofuels">
        <title>Integrative visual omics of the white-rot fungus Polyporus brumalis exposes the biotechnological potential of its oxidative enzymes for delignifying raw plant biomass.</title>
        <authorList>
            <person name="Miyauchi S."/>
            <person name="Rancon A."/>
            <person name="Drula E."/>
            <person name="Hage H."/>
            <person name="Chaduli D."/>
            <person name="Favel A."/>
            <person name="Grisel S."/>
            <person name="Henrissat B."/>
            <person name="Herpoel-Gimbert I."/>
            <person name="Ruiz-Duenas F.J."/>
            <person name="Chevret D."/>
            <person name="Hainaut M."/>
            <person name="Lin J."/>
            <person name="Wang M."/>
            <person name="Pangilinan J."/>
            <person name="Lipzen A."/>
            <person name="Lesage-Meessen L."/>
            <person name="Navarro D."/>
            <person name="Riley R."/>
            <person name="Grigoriev I.V."/>
            <person name="Zhou S."/>
            <person name="Raouche S."/>
            <person name="Rosso M.N."/>
        </authorList>
    </citation>
    <scope>NUCLEOTIDE SEQUENCE [LARGE SCALE GENOMIC DNA]</scope>
    <source>
        <strain evidence="2 3">BRFM 1820</strain>
    </source>
</reference>
<dbReference type="InterPro" id="IPR000719">
    <property type="entry name" value="Prot_kinase_dom"/>
</dbReference>
<dbReference type="GO" id="GO:0005524">
    <property type="term" value="F:ATP binding"/>
    <property type="evidence" value="ECO:0007669"/>
    <property type="project" value="InterPro"/>
</dbReference>
<feature type="domain" description="Protein kinase" evidence="1">
    <location>
        <begin position="409"/>
        <end position="607"/>
    </location>
</feature>
<dbReference type="OrthoDB" id="2803426at2759"/>
<accession>A0A371CKH5</accession>
<dbReference type="GO" id="GO:0004672">
    <property type="term" value="F:protein kinase activity"/>
    <property type="evidence" value="ECO:0007669"/>
    <property type="project" value="InterPro"/>
</dbReference>
<dbReference type="Gene3D" id="1.10.510.10">
    <property type="entry name" value="Transferase(Phosphotransferase) domain 1"/>
    <property type="match status" value="1"/>
</dbReference>
<dbReference type="SUPFAM" id="SSF56112">
    <property type="entry name" value="Protein kinase-like (PK-like)"/>
    <property type="match status" value="1"/>
</dbReference>
<keyword evidence="3" id="KW-1185">Reference proteome</keyword>
<dbReference type="EMBL" id="KZ857538">
    <property type="protein sequence ID" value="RDX40770.1"/>
    <property type="molecule type" value="Genomic_DNA"/>
</dbReference>
<dbReference type="InterPro" id="IPR008266">
    <property type="entry name" value="Tyr_kinase_AS"/>
</dbReference>
<dbReference type="InterPro" id="IPR011009">
    <property type="entry name" value="Kinase-like_dom_sf"/>
</dbReference>